<organism evidence="11 12">
    <name type="scientific">Aplysia californica</name>
    <name type="common">California sea hare</name>
    <dbReference type="NCBI Taxonomy" id="6500"/>
    <lineage>
        <taxon>Eukaryota</taxon>
        <taxon>Metazoa</taxon>
        <taxon>Spiralia</taxon>
        <taxon>Lophotrochozoa</taxon>
        <taxon>Mollusca</taxon>
        <taxon>Gastropoda</taxon>
        <taxon>Heterobranchia</taxon>
        <taxon>Euthyneura</taxon>
        <taxon>Tectipleura</taxon>
        <taxon>Aplysiida</taxon>
        <taxon>Aplysioidea</taxon>
        <taxon>Aplysiidae</taxon>
        <taxon>Aplysia</taxon>
    </lineage>
</organism>
<protein>
    <submittedName>
        <fullName evidence="12">Leukotriene A-4 hydrolase isoform X1</fullName>
    </submittedName>
</protein>
<dbReference type="SMART" id="SM01263">
    <property type="entry name" value="Leuk-A4-hydro_C"/>
    <property type="match status" value="1"/>
</dbReference>
<sequence length="620" mass="70119">MAAAMSASDPNSYSEPEKCKVVSLDWDVSIDFDAHIIRGFAHLKIERRIPSDTLVLDVHKLKIEQVTLQESDEKLPFDISNPLNVPYGSKLTIQIATVKTDSFTVSIKYETSSTASALDWMRPEQTAGKRQPYLYSQCQAIHARSLLPCQDTPGVKFPYTAKVRAPKVMTVLMSANRLGTEPVVGDPDQLTTSFSLKVPIPSYLLAIAAGDLESRNLGPRSKVWSERELVDAAAYEFAETESMLRAAEDLMGPYVWGDYDLLVLPPSFPFGGMENPCITFVTPTLLAGDRSLADVIAHEISHSWTGNLVTNVTFEDFWLNEGHTRFVETKIVTALNGNPLFWDLKAQASRDKLQEAVSSQIASGEEPYTKLVPDLRGVDPDDAFSAVPYEKGFALLNFLQTLLGGAAVFDVFLRAYIEHFKYQSISTQQWKDFLYSYFSSQADQDKLNSVDWDKWLFETGMPPYQPNYDLSLARPVLDLSARWAAQPDSNLDCFSPNDLENVSSLLIKEFLSSLSSVEPQISLAKVQKLEEVYHFNSVRNSEIRFVWLRLCLKVQWREAVPYVLNFVNEQGRMKFVRPLYRDMYAWVEVRHRAIDNFLAQRAVMHSTTVKLLEKDLHLTD</sequence>
<keyword evidence="5" id="KW-0645">Protease</keyword>
<evidence type="ECO:0000259" key="10">
    <source>
        <dbReference type="SMART" id="SM01263"/>
    </source>
</evidence>
<dbReference type="PANTHER" id="PTHR45726:SF3">
    <property type="entry name" value="LEUKOTRIENE A-4 HYDROLASE"/>
    <property type="match status" value="1"/>
</dbReference>
<comment type="cofactor">
    <cofactor evidence="1">
        <name>Zn(2+)</name>
        <dbReference type="ChEBI" id="CHEBI:29105"/>
    </cofactor>
</comment>
<evidence type="ECO:0000313" key="12">
    <source>
        <dbReference type="RefSeq" id="XP_005106909.1"/>
    </source>
</evidence>
<dbReference type="Pfam" id="PF17900">
    <property type="entry name" value="Peptidase_M1_N"/>
    <property type="match status" value="1"/>
</dbReference>
<dbReference type="InterPro" id="IPR045357">
    <property type="entry name" value="Aminopeptidase_N-like_N"/>
</dbReference>
<comment type="subcellular location">
    <subcellularLocation>
        <location evidence="2">Cytoplasm</location>
    </subcellularLocation>
</comment>
<dbReference type="Gene3D" id="2.60.40.1730">
    <property type="entry name" value="tricorn interacting facor f3 domain"/>
    <property type="match status" value="1"/>
</dbReference>
<evidence type="ECO:0000256" key="2">
    <source>
        <dbReference type="ARBA" id="ARBA00004496"/>
    </source>
</evidence>
<evidence type="ECO:0000256" key="4">
    <source>
        <dbReference type="ARBA" id="ARBA00022490"/>
    </source>
</evidence>
<dbReference type="Pfam" id="PF09127">
    <property type="entry name" value="Leuk-A4-hydro_C"/>
    <property type="match status" value="1"/>
</dbReference>
<dbReference type="Gene3D" id="1.10.390.10">
    <property type="entry name" value="Neutral Protease Domain 2"/>
    <property type="match status" value="1"/>
</dbReference>
<dbReference type="PANTHER" id="PTHR45726">
    <property type="entry name" value="LEUKOTRIENE A-4 HYDROLASE"/>
    <property type="match status" value="1"/>
</dbReference>
<evidence type="ECO:0000256" key="6">
    <source>
        <dbReference type="ARBA" id="ARBA00022723"/>
    </source>
</evidence>
<keyword evidence="9" id="KW-0482">Metalloprotease</keyword>
<dbReference type="InterPro" id="IPR027268">
    <property type="entry name" value="Peptidase_M4/M1_CTD_sf"/>
</dbReference>
<evidence type="ECO:0000256" key="1">
    <source>
        <dbReference type="ARBA" id="ARBA00001947"/>
    </source>
</evidence>
<dbReference type="Proteomes" id="UP000694888">
    <property type="component" value="Unplaced"/>
</dbReference>
<keyword evidence="11" id="KW-1185">Reference proteome</keyword>
<dbReference type="InterPro" id="IPR049980">
    <property type="entry name" value="LTA4H_cat"/>
</dbReference>
<dbReference type="RefSeq" id="XP_005106909.1">
    <property type="nucleotide sequence ID" value="XM_005106852.3"/>
</dbReference>
<dbReference type="InterPro" id="IPR001930">
    <property type="entry name" value="Peptidase_M1"/>
</dbReference>
<dbReference type="InterPro" id="IPR042097">
    <property type="entry name" value="Aminopeptidase_N-like_N_sf"/>
</dbReference>
<dbReference type="InterPro" id="IPR034015">
    <property type="entry name" value="M1_LTA4H"/>
</dbReference>
<feature type="domain" description="Peptidase M1 leukotriene A4 hydrolase/aminopeptidase C-terminal" evidence="10">
    <location>
        <begin position="471"/>
        <end position="616"/>
    </location>
</feature>
<evidence type="ECO:0000256" key="7">
    <source>
        <dbReference type="ARBA" id="ARBA00022801"/>
    </source>
</evidence>
<evidence type="ECO:0000313" key="11">
    <source>
        <dbReference type="Proteomes" id="UP000694888"/>
    </source>
</evidence>
<dbReference type="PRINTS" id="PR00756">
    <property type="entry name" value="ALADIPTASE"/>
</dbReference>
<dbReference type="InterPro" id="IPR016024">
    <property type="entry name" value="ARM-type_fold"/>
</dbReference>
<reference evidence="12" key="1">
    <citation type="submission" date="2025-08" db="UniProtKB">
        <authorList>
            <consortium name="RefSeq"/>
        </authorList>
    </citation>
    <scope>IDENTIFICATION</scope>
</reference>
<keyword evidence="7 12" id="KW-0378">Hydrolase</keyword>
<name>A0ABM0K218_APLCA</name>
<evidence type="ECO:0000256" key="5">
    <source>
        <dbReference type="ARBA" id="ARBA00022670"/>
    </source>
</evidence>
<dbReference type="Gene3D" id="3.30.2010.30">
    <property type="match status" value="1"/>
</dbReference>
<dbReference type="GO" id="GO:0016787">
    <property type="term" value="F:hydrolase activity"/>
    <property type="evidence" value="ECO:0007669"/>
    <property type="project" value="UniProtKB-KW"/>
</dbReference>
<dbReference type="SUPFAM" id="SSF63737">
    <property type="entry name" value="Leukotriene A4 hydrolase N-terminal domain"/>
    <property type="match status" value="1"/>
</dbReference>
<dbReference type="GeneID" id="101862444"/>
<dbReference type="Pfam" id="PF01433">
    <property type="entry name" value="Peptidase_M1"/>
    <property type="match status" value="1"/>
</dbReference>
<dbReference type="InterPro" id="IPR038502">
    <property type="entry name" value="M1_LTA-4_hydro/amino_C_sf"/>
</dbReference>
<proteinExistence type="inferred from homology"/>
<dbReference type="InterPro" id="IPR015211">
    <property type="entry name" value="Peptidase_M1_C"/>
</dbReference>
<evidence type="ECO:0000256" key="9">
    <source>
        <dbReference type="ARBA" id="ARBA00023049"/>
    </source>
</evidence>
<dbReference type="InterPro" id="IPR014782">
    <property type="entry name" value="Peptidase_M1_dom"/>
</dbReference>
<evidence type="ECO:0000256" key="3">
    <source>
        <dbReference type="ARBA" id="ARBA00010136"/>
    </source>
</evidence>
<keyword evidence="8" id="KW-0862">Zinc</keyword>
<dbReference type="SUPFAM" id="SSF55486">
    <property type="entry name" value="Metalloproteases ('zincins'), catalytic domain"/>
    <property type="match status" value="1"/>
</dbReference>
<dbReference type="CDD" id="cd09599">
    <property type="entry name" value="M1_LTA4H"/>
    <property type="match status" value="1"/>
</dbReference>
<keyword evidence="4" id="KW-0963">Cytoplasm</keyword>
<comment type="similarity">
    <text evidence="3">Belongs to the peptidase M1 family.</text>
</comment>
<evidence type="ECO:0000256" key="8">
    <source>
        <dbReference type="ARBA" id="ARBA00022833"/>
    </source>
</evidence>
<dbReference type="SUPFAM" id="SSF48371">
    <property type="entry name" value="ARM repeat"/>
    <property type="match status" value="1"/>
</dbReference>
<dbReference type="Gene3D" id="1.25.40.320">
    <property type="entry name" value="Peptidase M1, leukotriene A4 hydrolase/aminopeptidase C-terminal domain"/>
    <property type="match status" value="1"/>
</dbReference>
<accession>A0ABM0K218</accession>
<keyword evidence="6" id="KW-0479">Metal-binding</keyword>
<gene>
    <name evidence="12" type="primary">LOC101862444</name>
</gene>